<evidence type="ECO:0000313" key="1">
    <source>
        <dbReference type="EMBL" id="CPR19518.1"/>
    </source>
</evidence>
<reference evidence="2" key="1">
    <citation type="submission" date="2015-01" db="EMBL/GenBank/DDBJ databases">
        <authorList>
            <person name="Paterson Steve"/>
        </authorList>
    </citation>
    <scope>NUCLEOTIDE SEQUENCE [LARGE SCALE GENOMIC DNA]</scope>
    <source>
        <strain evidence="2">OBR1</strain>
    </source>
</reference>
<keyword evidence="2" id="KW-1185">Reference proteome</keyword>
<name>A0A0G4JZL5_9GAMM</name>
<evidence type="ECO:0000313" key="2">
    <source>
        <dbReference type="Proteomes" id="UP000044377"/>
    </source>
</evidence>
<dbReference type="STRING" id="1109412.BN1221_03802"/>
<organism evidence="1 2">
    <name type="scientific">Brenneria goodwinii</name>
    <dbReference type="NCBI Taxonomy" id="1109412"/>
    <lineage>
        <taxon>Bacteria</taxon>
        <taxon>Pseudomonadati</taxon>
        <taxon>Pseudomonadota</taxon>
        <taxon>Gammaproteobacteria</taxon>
        <taxon>Enterobacterales</taxon>
        <taxon>Pectobacteriaceae</taxon>
        <taxon>Brenneria</taxon>
    </lineage>
</organism>
<proteinExistence type="predicted"/>
<gene>
    <name evidence="1" type="ORF">BN1221_03802</name>
</gene>
<dbReference type="EMBL" id="CGIG01000001">
    <property type="protein sequence ID" value="CPR19518.1"/>
    <property type="molecule type" value="Genomic_DNA"/>
</dbReference>
<dbReference type="AlphaFoldDB" id="A0A0G4JZL5"/>
<sequence length="64" mass="7030">MRVNVLSGQAERIVIAGKPHYFNALLLAAAEQINDEVMLWGPVDGAAMPEIKRIAHQIDMIGFV</sequence>
<protein>
    <submittedName>
        <fullName evidence="1">Uncharacterized protein</fullName>
    </submittedName>
</protein>
<dbReference type="Proteomes" id="UP000044377">
    <property type="component" value="Unassembled WGS sequence"/>
</dbReference>
<accession>A0A0G4JZL5</accession>